<feature type="domain" description="Serine dehydratase beta chain" evidence="13">
    <location>
        <begin position="7"/>
        <end position="78"/>
    </location>
</feature>
<dbReference type="InterPro" id="IPR004643">
    <property type="entry name" value="Fe-S_L-Ser_bsu"/>
</dbReference>
<comment type="similarity">
    <text evidence="3">Belongs to the iron-sulfur dependent L-serine dehydratase family.</text>
</comment>
<dbReference type="PANTHER" id="PTHR30182:SF12">
    <property type="entry name" value="L-SERINE DEHYDRATASE, BETA CHAIN-RELATED"/>
    <property type="match status" value="1"/>
</dbReference>
<dbReference type="SUPFAM" id="SSF143548">
    <property type="entry name" value="Serine metabolism enzymes domain"/>
    <property type="match status" value="1"/>
</dbReference>
<dbReference type="Pfam" id="PF03315">
    <property type="entry name" value="SDH_beta"/>
    <property type="match status" value="1"/>
</dbReference>
<evidence type="ECO:0000256" key="3">
    <source>
        <dbReference type="ARBA" id="ARBA00008636"/>
    </source>
</evidence>
<comment type="pathway">
    <text evidence="2">Carbohydrate biosynthesis; gluconeogenesis.</text>
</comment>
<evidence type="ECO:0000256" key="2">
    <source>
        <dbReference type="ARBA" id="ARBA00004742"/>
    </source>
</evidence>
<dbReference type="PANTHER" id="PTHR30182">
    <property type="entry name" value="L-SERINE DEHYDRATASE"/>
    <property type="match status" value="1"/>
</dbReference>
<evidence type="ECO:0000256" key="9">
    <source>
        <dbReference type="ARBA" id="ARBA00023014"/>
    </source>
</evidence>
<evidence type="ECO:0000256" key="10">
    <source>
        <dbReference type="ARBA" id="ARBA00023239"/>
    </source>
</evidence>
<protein>
    <recommendedName>
        <fullName evidence="4">L-serine ammonia-lyase</fullName>
        <ecNumber evidence="4">4.3.1.17</ecNumber>
    </recommendedName>
    <alternativeName>
        <fullName evidence="11">L-serine deaminase</fullName>
    </alternativeName>
</protein>
<evidence type="ECO:0000313" key="14">
    <source>
        <dbReference type="EMBL" id="BDR52499.1"/>
    </source>
</evidence>
<comment type="catalytic activity">
    <reaction evidence="12">
        <text>L-serine = pyruvate + NH4(+)</text>
        <dbReference type="Rhea" id="RHEA:19169"/>
        <dbReference type="ChEBI" id="CHEBI:15361"/>
        <dbReference type="ChEBI" id="CHEBI:28938"/>
        <dbReference type="ChEBI" id="CHEBI:33384"/>
        <dbReference type="EC" id="4.3.1.17"/>
    </reaction>
</comment>
<evidence type="ECO:0000256" key="12">
    <source>
        <dbReference type="ARBA" id="ARBA00049406"/>
    </source>
</evidence>
<dbReference type="InterPro" id="IPR051318">
    <property type="entry name" value="Fe-S_L-Ser"/>
</dbReference>
<reference evidence="14 15" key="1">
    <citation type="journal article" date="2023" name="Microbiol. Spectr.">
        <title>Symbiosis of Carpenter Bees with Uncharacterized Lactic Acid Bacteria Showing NAD Auxotrophy.</title>
        <authorList>
            <person name="Kawasaki S."/>
            <person name="Ozawa K."/>
            <person name="Mori T."/>
            <person name="Yamamoto A."/>
            <person name="Ito M."/>
            <person name="Ohkuma M."/>
            <person name="Sakamoto M."/>
            <person name="Matsutani M."/>
        </authorList>
    </citation>
    <scope>NUCLEOTIDE SEQUENCE [LARGE SCALE GENOMIC DNA]</scope>
    <source>
        <strain evidence="14 15">Kim37-2</strain>
    </source>
</reference>
<keyword evidence="9" id="KW-0411">Iron-sulfur</keyword>
<keyword evidence="8" id="KW-0408">Iron</keyword>
<dbReference type="Gene3D" id="3.30.1330.90">
    <property type="entry name" value="D-3-phosphoglycerate dehydrogenase, domain 3"/>
    <property type="match status" value="1"/>
</dbReference>
<sequence>MAGEYRSVFDIIGPVMVGPSSSHTAGAVAIGRAARHLIGGLPDEAIIDYYESFAKTHKGHGTDYAIVSGLLGFAPDDGRVPNAVSIARDQGVHIEFRECPGPSPIDHPNTAVLNMRRGQRQMSIFGCSIGGGTVEIRRIQMNGYDLKPGGMLPLLLVEEPSGRPDSGQDDPVAQLAGAGDNLRRSSSYQSADGGSIMHVYDLDKPLSELVLQKIRRAAPQMIYIN</sequence>
<evidence type="ECO:0000256" key="7">
    <source>
        <dbReference type="ARBA" id="ARBA00022723"/>
    </source>
</evidence>
<keyword evidence="15" id="KW-1185">Reference proteome</keyword>
<dbReference type="EC" id="4.3.1.17" evidence="4"/>
<gene>
    <name evidence="14" type="primary">sdhB</name>
    <name evidence="14" type="ORF">KIM372_04060</name>
</gene>
<evidence type="ECO:0000256" key="11">
    <source>
        <dbReference type="ARBA" id="ARBA00041766"/>
    </source>
</evidence>
<keyword evidence="5" id="KW-0312">Gluconeogenesis</keyword>
<keyword evidence="6" id="KW-0004">4Fe-4S</keyword>
<organism evidence="14 15">
    <name type="scientific">Bombiscardovia nodaiensis</name>
    <dbReference type="NCBI Taxonomy" id="2932181"/>
    <lineage>
        <taxon>Bacteria</taxon>
        <taxon>Bacillati</taxon>
        <taxon>Actinomycetota</taxon>
        <taxon>Actinomycetes</taxon>
        <taxon>Bifidobacteriales</taxon>
        <taxon>Bifidobacteriaceae</taxon>
        <taxon>Bombiscardovia</taxon>
    </lineage>
</organism>
<keyword evidence="10" id="KW-0456">Lyase</keyword>
<evidence type="ECO:0000259" key="13">
    <source>
        <dbReference type="Pfam" id="PF03315"/>
    </source>
</evidence>
<dbReference type="EMBL" id="AP026798">
    <property type="protein sequence ID" value="BDR52499.1"/>
    <property type="molecule type" value="Genomic_DNA"/>
</dbReference>
<evidence type="ECO:0000256" key="5">
    <source>
        <dbReference type="ARBA" id="ARBA00022432"/>
    </source>
</evidence>
<keyword evidence="7" id="KW-0479">Metal-binding</keyword>
<comment type="cofactor">
    <cofactor evidence="1">
        <name>[4Fe-4S] cluster</name>
        <dbReference type="ChEBI" id="CHEBI:49883"/>
    </cofactor>
</comment>
<dbReference type="Proteomes" id="UP001321766">
    <property type="component" value="Chromosome"/>
</dbReference>
<evidence type="ECO:0000256" key="6">
    <source>
        <dbReference type="ARBA" id="ARBA00022485"/>
    </source>
</evidence>
<proteinExistence type="inferred from homology"/>
<evidence type="ECO:0000313" key="15">
    <source>
        <dbReference type="Proteomes" id="UP001321766"/>
    </source>
</evidence>
<name>A0ABM8B6M9_9BIFI</name>
<dbReference type="InterPro" id="IPR005131">
    <property type="entry name" value="Ser_deHydtase_bsu"/>
</dbReference>
<evidence type="ECO:0000256" key="1">
    <source>
        <dbReference type="ARBA" id="ARBA00001966"/>
    </source>
</evidence>
<dbReference type="PIRSF" id="PIRSF036692">
    <property type="entry name" value="SDH_B"/>
    <property type="match status" value="1"/>
</dbReference>
<evidence type="ECO:0000256" key="4">
    <source>
        <dbReference type="ARBA" id="ARBA00012093"/>
    </source>
</evidence>
<evidence type="ECO:0000256" key="8">
    <source>
        <dbReference type="ARBA" id="ARBA00023004"/>
    </source>
</evidence>
<dbReference type="InterPro" id="IPR029009">
    <property type="entry name" value="ASB_dom_sf"/>
</dbReference>
<accession>A0ABM8B6M9</accession>